<feature type="transmembrane region" description="Helical" evidence="1">
    <location>
        <begin position="25"/>
        <end position="42"/>
    </location>
</feature>
<dbReference type="Proteomes" id="UP000186026">
    <property type="component" value="Unassembled WGS sequence"/>
</dbReference>
<feature type="transmembrane region" description="Helical" evidence="1">
    <location>
        <begin position="365"/>
        <end position="389"/>
    </location>
</feature>
<feature type="transmembrane region" description="Helical" evidence="1">
    <location>
        <begin position="143"/>
        <end position="161"/>
    </location>
</feature>
<dbReference type="RefSeq" id="WP_076499146.1">
    <property type="nucleotide sequence ID" value="NZ_FTOP01000003.1"/>
</dbReference>
<feature type="transmembrane region" description="Helical" evidence="1">
    <location>
        <begin position="242"/>
        <end position="258"/>
    </location>
</feature>
<gene>
    <name evidence="2" type="ORF">SAMN05421761_103207</name>
</gene>
<keyword evidence="3" id="KW-1185">Reference proteome</keyword>
<keyword evidence="1" id="KW-0812">Transmembrane</keyword>
<dbReference type="AlphaFoldDB" id="A0A1N7LBZ2"/>
<feature type="transmembrane region" description="Helical" evidence="1">
    <location>
        <begin position="304"/>
        <end position="324"/>
    </location>
</feature>
<name>A0A1N7LBZ2_9BACT</name>
<evidence type="ECO:0000313" key="2">
    <source>
        <dbReference type="EMBL" id="SIS71301.1"/>
    </source>
</evidence>
<feature type="transmembrane region" description="Helical" evidence="1">
    <location>
        <begin position="210"/>
        <end position="230"/>
    </location>
</feature>
<organism evidence="2 3">
    <name type="scientific">Belliella pelovolcani</name>
    <dbReference type="NCBI Taxonomy" id="529505"/>
    <lineage>
        <taxon>Bacteria</taxon>
        <taxon>Pseudomonadati</taxon>
        <taxon>Bacteroidota</taxon>
        <taxon>Cytophagia</taxon>
        <taxon>Cytophagales</taxon>
        <taxon>Cyclobacteriaceae</taxon>
        <taxon>Belliella</taxon>
    </lineage>
</organism>
<feature type="transmembrane region" description="Helical" evidence="1">
    <location>
        <begin position="278"/>
        <end position="297"/>
    </location>
</feature>
<accession>A0A1N7LBZ2</accession>
<feature type="transmembrane region" description="Helical" evidence="1">
    <location>
        <begin position="62"/>
        <end position="80"/>
    </location>
</feature>
<dbReference type="EMBL" id="FTOP01000003">
    <property type="protein sequence ID" value="SIS71301.1"/>
    <property type="molecule type" value="Genomic_DNA"/>
</dbReference>
<keyword evidence="1" id="KW-0472">Membrane</keyword>
<feature type="transmembrane region" description="Helical" evidence="1">
    <location>
        <begin position="100"/>
        <end position="123"/>
    </location>
</feature>
<protein>
    <submittedName>
        <fullName evidence="2">Uncharacterized protein</fullName>
    </submittedName>
</protein>
<evidence type="ECO:0000313" key="3">
    <source>
        <dbReference type="Proteomes" id="UP000186026"/>
    </source>
</evidence>
<reference evidence="3" key="1">
    <citation type="submission" date="2017-01" db="EMBL/GenBank/DDBJ databases">
        <authorList>
            <person name="Varghese N."/>
            <person name="Submissions S."/>
        </authorList>
    </citation>
    <scope>NUCLEOTIDE SEQUENCE [LARGE SCALE GENOMIC DNA]</scope>
    <source>
        <strain evidence="3">DSM 46698</strain>
    </source>
</reference>
<evidence type="ECO:0000256" key="1">
    <source>
        <dbReference type="SAM" id="Phobius"/>
    </source>
</evidence>
<feature type="transmembrane region" description="Helical" evidence="1">
    <location>
        <begin position="181"/>
        <end position="198"/>
    </location>
</feature>
<dbReference type="OrthoDB" id="919086at2"/>
<keyword evidence="1" id="KW-1133">Transmembrane helix</keyword>
<dbReference type="STRING" id="529505.SAMN05421761_103207"/>
<sequence length="398" mass="45038">MNQSNTLVIDSSIELSESKARAIPTYIYASVFASFCIATGLLWDISWHMTVGRDGLLSPPHILIYLGAVISGVFSGVKVLKNSFWGSKDEKAENIKFWGIFHGSLGSMFCIWGAFAMLTSAPFDDWWHNTYGLDVKILSPPHALLGLGMIMIQFGAMISVISTQNRMKANMDEKTKTHLQWLFALSSGFLLVMVYTLTSEYFYPNAMHQVFPYQVAAIVFPLFIVSVAYASPFKFAATKMSAIYMITMAAMVWILPLFKAEPLLSPVLNHIDRFQPYHFPMILILPALAIDIVTMKYKAQNKWILAIILSIAFLLVFIPTQWYFSEFLLTEYARGWFFGRFSLPYFVNPDGNYRYMFYPGSVSSIFSLGIGLLYALIIGILSSRIALAWGNWMSQVKR</sequence>
<proteinExistence type="predicted"/>